<dbReference type="STRING" id="188477.A0A3S1BYH8"/>
<dbReference type="EMBL" id="RQTK01000525">
    <property type="protein sequence ID" value="RUS78224.1"/>
    <property type="molecule type" value="Genomic_DNA"/>
</dbReference>
<evidence type="ECO:0000313" key="2">
    <source>
        <dbReference type="EMBL" id="RUS78224.1"/>
    </source>
</evidence>
<gene>
    <name evidence="2" type="ORF">EGW08_014038</name>
</gene>
<feature type="non-terminal residue" evidence="2">
    <location>
        <position position="1"/>
    </location>
</feature>
<evidence type="ECO:0000256" key="1">
    <source>
        <dbReference type="SAM" id="Coils"/>
    </source>
</evidence>
<keyword evidence="1" id="KW-0175">Coiled coil</keyword>
<accession>A0A3S1BYH8</accession>
<feature type="coiled-coil region" evidence="1">
    <location>
        <begin position="55"/>
        <end position="82"/>
    </location>
</feature>
<dbReference type="Proteomes" id="UP000271974">
    <property type="component" value="Unassembled WGS sequence"/>
</dbReference>
<reference evidence="2 3" key="1">
    <citation type="submission" date="2019-01" db="EMBL/GenBank/DDBJ databases">
        <title>A draft genome assembly of the solar-powered sea slug Elysia chlorotica.</title>
        <authorList>
            <person name="Cai H."/>
            <person name="Li Q."/>
            <person name="Fang X."/>
            <person name="Li J."/>
            <person name="Curtis N.E."/>
            <person name="Altenburger A."/>
            <person name="Shibata T."/>
            <person name="Feng M."/>
            <person name="Maeda T."/>
            <person name="Schwartz J.A."/>
            <person name="Shigenobu S."/>
            <person name="Lundholm N."/>
            <person name="Nishiyama T."/>
            <person name="Yang H."/>
            <person name="Hasebe M."/>
            <person name="Li S."/>
            <person name="Pierce S.K."/>
            <person name="Wang J."/>
        </authorList>
    </citation>
    <scope>NUCLEOTIDE SEQUENCE [LARGE SCALE GENOMIC DNA]</scope>
    <source>
        <strain evidence="2">EC2010</strain>
        <tissue evidence="2">Whole organism of an adult</tissue>
    </source>
</reference>
<keyword evidence="3" id="KW-1185">Reference proteome</keyword>
<proteinExistence type="predicted"/>
<name>A0A3S1BYH8_ELYCH</name>
<evidence type="ECO:0000313" key="3">
    <source>
        <dbReference type="Proteomes" id="UP000271974"/>
    </source>
</evidence>
<dbReference type="OrthoDB" id="30551at2759"/>
<organism evidence="2 3">
    <name type="scientific">Elysia chlorotica</name>
    <name type="common">Eastern emerald elysia</name>
    <name type="synonym">Sea slug</name>
    <dbReference type="NCBI Taxonomy" id="188477"/>
    <lineage>
        <taxon>Eukaryota</taxon>
        <taxon>Metazoa</taxon>
        <taxon>Spiralia</taxon>
        <taxon>Lophotrochozoa</taxon>
        <taxon>Mollusca</taxon>
        <taxon>Gastropoda</taxon>
        <taxon>Heterobranchia</taxon>
        <taxon>Euthyneura</taxon>
        <taxon>Panpulmonata</taxon>
        <taxon>Sacoglossa</taxon>
        <taxon>Placobranchoidea</taxon>
        <taxon>Plakobranchidae</taxon>
        <taxon>Elysia</taxon>
    </lineage>
</organism>
<protein>
    <submittedName>
        <fullName evidence="2">Uncharacterized protein</fullName>
    </submittedName>
</protein>
<feature type="non-terminal residue" evidence="2">
    <location>
        <position position="163"/>
    </location>
</feature>
<sequence>QDASGASPGELEGSNPHETISILRGRLLHAEEVSTSLRSELAKVKKDCIELQGEKVGLQHRLMQQEAELAEVKDRHVNLDLQHSQQTAELEGVRHTLRERELTLADLRASCVKQAQDRDSVVAQLRGEVLARDLQLAQLREQAGAATTMESGVKDQVRGLMAD</sequence>
<dbReference type="AlphaFoldDB" id="A0A3S1BYH8"/>
<comment type="caution">
    <text evidence="2">The sequence shown here is derived from an EMBL/GenBank/DDBJ whole genome shotgun (WGS) entry which is preliminary data.</text>
</comment>